<organism evidence="2 3">
    <name type="scientific">Hymenoscyphus fraxineus</name>
    <dbReference type="NCBI Taxonomy" id="746836"/>
    <lineage>
        <taxon>Eukaryota</taxon>
        <taxon>Fungi</taxon>
        <taxon>Dikarya</taxon>
        <taxon>Ascomycota</taxon>
        <taxon>Pezizomycotina</taxon>
        <taxon>Leotiomycetes</taxon>
        <taxon>Helotiales</taxon>
        <taxon>Helotiaceae</taxon>
        <taxon>Hymenoscyphus</taxon>
    </lineage>
</organism>
<proteinExistence type="predicted"/>
<gene>
    <name evidence="2" type="ORF">HYFRA_00005751</name>
</gene>
<reference evidence="2" key="1">
    <citation type="submission" date="2021-07" db="EMBL/GenBank/DDBJ databases">
        <authorList>
            <person name="Durling M."/>
        </authorList>
    </citation>
    <scope>NUCLEOTIDE SEQUENCE</scope>
</reference>
<evidence type="ECO:0000313" key="2">
    <source>
        <dbReference type="EMBL" id="CAG8951945.1"/>
    </source>
</evidence>
<name>A0A9N9KTP7_9HELO</name>
<sequence>MSFILRNVRAGAVTRGLGGYGGVGGAQRGFAGTASRGLKESDRDNPSRDPEKHKQDQLAKQKEGKGHWKPELASDSEEAITADRSHQNESIEDLQEKTKDHADKKHK</sequence>
<evidence type="ECO:0000256" key="1">
    <source>
        <dbReference type="SAM" id="MobiDB-lite"/>
    </source>
</evidence>
<feature type="region of interest" description="Disordered" evidence="1">
    <location>
        <begin position="14"/>
        <end position="107"/>
    </location>
</feature>
<comment type="caution">
    <text evidence="2">The sequence shown here is derived from an EMBL/GenBank/DDBJ whole genome shotgun (WGS) entry which is preliminary data.</text>
</comment>
<feature type="compositionally biased region" description="Basic and acidic residues" evidence="1">
    <location>
        <begin position="81"/>
        <end position="107"/>
    </location>
</feature>
<evidence type="ECO:0008006" key="4">
    <source>
        <dbReference type="Google" id="ProtNLM"/>
    </source>
</evidence>
<feature type="compositionally biased region" description="Basic and acidic residues" evidence="1">
    <location>
        <begin position="37"/>
        <end position="72"/>
    </location>
</feature>
<protein>
    <recommendedName>
        <fullName evidence="4">Mitochondrial carrier protein pet8</fullName>
    </recommendedName>
</protein>
<feature type="compositionally biased region" description="Gly residues" evidence="1">
    <location>
        <begin position="16"/>
        <end position="27"/>
    </location>
</feature>
<keyword evidence="3" id="KW-1185">Reference proteome</keyword>
<accession>A0A9N9KTP7</accession>
<dbReference type="OrthoDB" id="529205at2759"/>
<dbReference type="Proteomes" id="UP000696280">
    <property type="component" value="Unassembled WGS sequence"/>
</dbReference>
<dbReference type="AlphaFoldDB" id="A0A9N9KTP7"/>
<dbReference type="EMBL" id="CAJVRL010000044">
    <property type="protein sequence ID" value="CAG8951945.1"/>
    <property type="molecule type" value="Genomic_DNA"/>
</dbReference>
<evidence type="ECO:0000313" key="3">
    <source>
        <dbReference type="Proteomes" id="UP000696280"/>
    </source>
</evidence>